<dbReference type="Pfam" id="PF00583">
    <property type="entry name" value="Acetyltransf_1"/>
    <property type="match status" value="1"/>
</dbReference>
<name>A0A7Y0BPQ7_9SPHN</name>
<dbReference type="AlphaFoldDB" id="A0A7Y0BPQ7"/>
<accession>A0A7Y0BPQ7</accession>
<evidence type="ECO:0000256" key="1">
    <source>
        <dbReference type="ARBA" id="ARBA00022679"/>
    </source>
</evidence>
<protein>
    <submittedName>
        <fullName evidence="4">GNAT family N-acetyltransferase</fullName>
    </submittedName>
</protein>
<dbReference type="PANTHER" id="PTHR43877:SF2">
    <property type="entry name" value="AMINOALKYLPHOSPHONATE N-ACETYLTRANSFERASE-RELATED"/>
    <property type="match status" value="1"/>
</dbReference>
<dbReference type="InterPro" id="IPR050832">
    <property type="entry name" value="Bact_Acetyltransf"/>
</dbReference>
<reference evidence="4 5" key="1">
    <citation type="submission" date="2020-04" db="EMBL/GenBank/DDBJ databases">
        <title>Novosphingobium sp. TW-4 isolated from soil.</title>
        <authorList>
            <person name="Dahal R.H."/>
            <person name="Chaudhary D.K."/>
        </authorList>
    </citation>
    <scope>NUCLEOTIDE SEQUENCE [LARGE SCALE GENOMIC DNA]</scope>
    <source>
        <strain evidence="4 5">TW-4</strain>
    </source>
</reference>
<dbReference type="InterPro" id="IPR000182">
    <property type="entry name" value="GNAT_dom"/>
</dbReference>
<dbReference type="EMBL" id="JABBGM010000004">
    <property type="protein sequence ID" value="NML94203.1"/>
    <property type="molecule type" value="Genomic_DNA"/>
</dbReference>
<evidence type="ECO:0000313" key="5">
    <source>
        <dbReference type="Proteomes" id="UP000583556"/>
    </source>
</evidence>
<dbReference type="Gene3D" id="3.40.630.30">
    <property type="match status" value="1"/>
</dbReference>
<comment type="caution">
    <text evidence="4">The sequence shown here is derived from an EMBL/GenBank/DDBJ whole genome shotgun (WGS) entry which is preliminary data.</text>
</comment>
<organism evidence="4 5">
    <name type="scientific">Novosphingobium olei</name>
    <dbReference type="NCBI Taxonomy" id="2728851"/>
    <lineage>
        <taxon>Bacteria</taxon>
        <taxon>Pseudomonadati</taxon>
        <taxon>Pseudomonadota</taxon>
        <taxon>Alphaproteobacteria</taxon>
        <taxon>Sphingomonadales</taxon>
        <taxon>Sphingomonadaceae</taxon>
        <taxon>Novosphingobium</taxon>
    </lineage>
</organism>
<keyword evidence="1 4" id="KW-0808">Transferase</keyword>
<dbReference type="PROSITE" id="PS51186">
    <property type="entry name" value="GNAT"/>
    <property type="match status" value="1"/>
</dbReference>
<keyword evidence="2" id="KW-0012">Acyltransferase</keyword>
<dbReference type="PANTHER" id="PTHR43877">
    <property type="entry name" value="AMINOALKYLPHOSPHONATE N-ACETYLTRANSFERASE-RELATED-RELATED"/>
    <property type="match status" value="1"/>
</dbReference>
<keyword evidence="5" id="KW-1185">Reference proteome</keyword>
<evidence type="ECO:0000256" key="2">
    <source>
        <dbReference type="ARBA" id="ARBA00023315"/>
    </source>
</evidence>
<evidence type="ECO:0000313" key="4">
    <source>
        <dbReference type="EMBL" id="NML94203.1"/>
    </source>
</evidence>
<dbReference type="SUPFAM" id="SSF55729">
    <property type="entry name" value="Acyl-CoA N-acyltransferases (Nat)"/>
    <property type="match status" value="1"/>
</dbReference>
<evidence type="ECO:0000259" key="3">
    <source>
        <dbReference type="PROSITE" id="PS51186"/>
    </source>
</evidence>
<feature type="domain" description="N-acetyltransferase" evidence="3">
    <location>
        <begin position="1"/>
        <end position="162"/>
    </location>
</feature>
<dbReference type="Proteomes" id="UP000583556">
    <property type="component" value="Unassembled WGS sequence"/>
</dbReference>
<dbReference type="InterPro" id="IPR016181">
    <property type="entry name" value="Acyl_CoA_acyltransferase"/>
</dbReference>
<sequence>MEIIRLTPDDAERFLAMRRLALDGDAQNFRGASVDDAALGLQAWRDRLARDHVVALEADGAWLAVGGLTRFPGVKLDHKGLIWGMYAVPAARGTGAAARILDALEQAARAMPLRQLQLTLMADNLRARRLYERHGFELYAIEPDSVCREDGYADEALMWKRL</sequence>
<gene>
    <name evidence="4" type="ORF">HHL27_11060</name>
</gene>
<dbReference type="GO" id="GO:0016747">
    <property type="term" value="F:acyltransferase activity, transferring groups other than amino-acyl groups"/>
    <property type="evidence" value="ECO:0007669"/>
    <property type="project" value="InterPro"/>
</dbReference>
<proteinExistence type="predicted"/>
<dbReference type="RefSeq" id="WP_169493464.1">
    <property type="nucleotide sequence ID" value="NZ_JABBGM010000004.1"/>
</dbReference>